<dbReference type="EMBL" id="AIMB01000008">
    <property type="protein sequence ID" value="EJF88664.1"/>
    <property type="molecule type" value="Genomic_DNA"/>
</dbReference>
<dbReference type="STRING" id="1094558.ME5_01215"/>
<keyword evidence="2" id="KW-1185">Reference proteome</keyword>
<dbReference type="PATRIC" id="fig|1094558.3.peg.1315"/>
<accession>J0QZJ6</accession>
<organism evidence="1 2">
    <name type="scientific">Bartonella tamiae Th239</name>
    <dbReference type="NCBI Taxonomy" id="1094558"/>
    <lineage>
        <taxon>Bacteria</taxon>
        <taxon>Pseudomonadati</taxon>
        <taxon>Pseudomonadota</taxon>
        <taxon>Alphaproteobacteria</taxon>
        <taxon>Hyphomicrobiales</taxon>
        <taxon>Bartonellaceae</taxon>
        <taxon>Bartonella</taxon>
    </lineage>
</organism>
<sequence>MICIGDLGIEVGSLWFEANSARQHSTYQYSQSWLNNPRCFAIAPSIALLENRFFFKADDEVSSPLPPPLADASPDSWGGQNIIRGQARALLLIIESSERQSKLPNIHKKGPVFFSGSFFQ</sequence>
<dbReference type="AlphaFoldDB" id="J0QZJ6"/>
<dbReference type="OrthoDB" id="9805913at2"/>
<evidence type="ECO:0000313" key="2">
    <source>
        <dbReference type="Proteomes" id="UP000008952"/>
    </source>
</evidence>
<proteinExistence type="predicted"/>
<reference evidence="1 2" key="1">
    <citation type="submission" date="2012-03" db="EMBL/GenBank/DDBJ databases">
        <title>The Genome Sequence of Bartonella tamiae Th239.</title>
        <authorList>
            <consortium name="The Broad Institute Genome Sequencing Platform"/>
            <consortium name="The Broad Institute Genome Sequencing Center for Infectious Disease"/>
            <person name="Feldgarden M."/>
            <person name="Kirby J."/>
            <person name="Kosoy M."/>
            <person name="Birtles R."/>
            <person name="Probert W.S."/>
            <person name="Chiaraviglio L."/>
            <person name="Young S.K."/>
            <person name="Zeng Q."/>
            <person name="Gargeya S."/>
            <person name="Fitzgerald M."/>
            <person name="Haas B."/>
            <person name="Abouelleil A."/>
            <person name="Alvarado L."/>
            <person name="Arachchi H.M."/>
            <person name="Berlin A."/>
            <person name="Chapman S.B."/>
            <person name="Gearin G."/>
            <person name="Goldberg J."/>
            <person name="Griggs A."/>
            <person name="Gujja S."/>
            <person name="Hansen M."/>
            <person name="Heiman D."/>
            <person name="Howarth C."/>
            <person name="Larimer J."/>
            <person name="Lui A."/>
            <person name="MacDonald P.J.P."/>
            <person name="McCowen C."/>
            <person name="Montmayeur A."/>
            <person name="Murphy C."/>
            <person name="Neiman D."/>
            <person name="Pearson M."/>
            <person name="Priest M."/>
            <person name="Roberts A."/>
            <person name="Saif S."/>
            <person name="Shea T."/>
            <person name="Sisk P."/>
            <person name="Stolte C."/>
            <person name="Sykes S."/>
            <person name="Wortman J."/>
            <person name="Nusbaum C."/>
            <person name="Birren B."/>
        </authorList>
    </citation>
    <scope>NUCLEOTIDE SEQUENCE [LARGE SCALE GENOMIC DNA]</scope>
    <source>
        <strain evidence="1 2">Th239</strain>
    </source>
</reference>
<gene>
    <name evidence="1" type="ORF">ME5_01215</name>
</gene>
<dbReference type="HOGENOM" id="CLU_2045102_0_0_5"/>
<name>J0QZJ6_9HYPH</name>
<evidence type="ECO:0000313" key="1">
    <source>
        <dbReference type="EMBL" id="EJF88664.1"/>
    </source>
</evidence>
<comment type="caution">
    <text evidence="1">The sequence shown here is derived from an EMBL/GenBank/DDBJ whole genome shotgun (WGS) entry which is preliminary data.</text>
</comment>
<dbReference type="eggNOG" id="COG3550">
    <property type="taxonomic scope" value="Bacteria"/>
</dbReference>
<dbReference type="Proteomes" id="UP000008952">
    <property type="component" value="Unassembled WGS sequence"/>
</dbReference>
<protein>
    <submittedName>
        <fullName evidence="1">Uncharacterized protein</fullName>
    </submittedName>
</protein>
<dbReference type="RefSeq" id="WP_008039412.1">
    <property type="nucleotide sequence ID" value="NZ_JH725147.1"/>
</dbReference>